<feature type="region of interest" description="Disordered" evidence="1">
    <location>
        <begin position="124"/>
        <end position="168"/>
    </location>
</feature>
<feature type="domain" description="Guanylate cyclase" evidence="2">
    <location>
        <begin position="341"/>
        <end position="379"/>
    </location>
</feature>
<keyword evidence="4" id="KW-1185">Reference proteome</keyword>
<feature type="domain" description="Guanylate cyclase" evidence="2">
    <location>
        <begin position="577"/>
        <end position="601"/>
    </location>
</feature>
<feature type="region of interest" description="Disordered" evidence="1">
    <location>
        <begin position="70"/>
        <end position="103"/>
    </location>
</feature>
<name>A0ABD2LQB5_9BILA</name>
<organism evidence="3 4">
    <name type="scientific">Heterodera trifolii</name>
    <dbReference type="NCBI Taxonomy" id="157864"/>
    <lineage>
        <taxon>Eukaryota</taxon>
        <taxon>Metazoa</taxon>
        <taxon>Ecdysozoa</taxon>
        <taxon>Nematoda</taxon>
        <taxon>Chromadorea</taxon>
        <taxon>Rhabditida</taxon>
        <taxon>Tylenchina</taxon>
        <taxon>Tylenchomorpha</taxon>
        <taxon>Tylenchoidea</taxon>
        <taxon>Heteroderidae</taxon>
        <taxon>Heteroderinae</taxon>
        <taxon>Heterodera</taxon>
    </lineage>
</organism>
<feature type="domain" description="Guanylate cyclase" evidence="2">
    <location>
        <begin position="459"/>
        <end position="497"/>
    </location>
</feature>
<feature type="domain" description="Guanylate cyclase" evidence="2">
    <location>
        <begin position="400"/>
        <end position="438"/>
    </location>
</feature>
<comment type="caution">
    <text evidence="3">The sequence shown here is derived from an EMBL/GenBank/DDBJ whole genome shotgun (WGS) entry which is preliminary data.</text>
</comment>
<proteinExistence type="predicted"/>
<gene>
    <name evidence="3" type="ORF">niasHT_004445</name>
</gene>
<evidence type="ECO:0000256" key="1">
    <source>
        <dbReference type="SAM" id="MobiDB-lite"/>
    </source>
</evidence>
<dbReference type="AlphaFoldDB" id="A0ABD2LQB5"/>
<protein>
    <recommendedName>
        <fullName evidence="2">Guanylate cyclase domain-containing protein</fullName>
    </recommendedName>
</protein>
<dbReference type="Proteomes" id="UP001620626">
    <property type="component" value="Unassembled WGS sequence"/>
</dbReference>
<feature type="domain" description="Guanylate cyclase" evidence="2">
    <location>
        <begin position="282"/>
        <end position="320"/>
    </location>
</feature>
<feature type="compositionally biased region" description="Polar residues" evidence="1">
    <location>
        <begin position="80"/>
        <end position="95"/>
    </location>
</feature>
<sequence length="601" mass="67264">MTLSVTTNFFNGFTKALEDIDVGFWLTLLLLVAICLLCRLHQGWNSEAPKNFGSRKSEFRGPKIFRKSEVGIPRPKNFSEVGSRNSDSKNVGSRNSESELGSRKSEFRAIPGLHQHFAQIRPAPNQQGDEAQGDWDDNGGANQQGPEDEEEDEEDLEPEPEPGTRPRRRQITLPELLNLQVQNLQQQNLVLTLKHWNIFNSLDVCKNIDMAEPELQFRGIYDAILFADISGFTNLASLCSSPDLDLTQNILLSILAKFNSLDVCKNIDMAEPELQFRGIYDYILFADISGFTNLASLCSSPDLDLTQNILLSILAKFNSLDVRKNIDMAEPELQFRGIYDYILFADISGFTNLASLCSSPDLDLTQNILLSILAKFNSLDVRKNIDMAEPELQFRGIYDYILFADISGFTNLASLCSSPDLDLTQNILLSILAKFNSLDVRKNIDMAEPELQFRGIYDYILFADISGFTNLASLCSSPDLDLTQNILLSILAKFNSLDVRKNIDMAEPELQFRGIYDAILFADISGFTNLASLCSSPDLNLTQNILLSILAKFNSLDVRKNIDMAEPELQFRGIYDYILFADISGFTNLASLCSSPDLVCN</sequence>
<dbReference type="EMBL" id="JBICBT010000323">
    <property type="protein sequence ID" value="KAL3117442.1"/>
    <property type="molecule type" value="Genomic_DNA"/>
</dbReference>
<evidence type="ECO:0000313" key="3">
    <source>
        <dbReference type="EMBL" id="KAL3117442.1"/>
    </source>
</evidence>
<accession>A0ABD2LQB5</accession>
<evidence type="ECO:0000259" key="2">
    <source>
        <dbReference type="PROSITE" id="PS50125"/>
    </source>
</evidence>
<feature type="domain" description="Guanylate cyclase" evidence="2">
    <location>
        <begin position="518"/>
        <end position="556"/>
    </location>
</feature>
<evidence type="ECO:0000313" key="4">
    <source>
        <dbReference type="Proteomes" id="UP001620626"/>
    </source>
</evidence>
<feature type="compositionally biased region" description="Acidic residues" evidence="1">
    <location>
        <begin position="146"/>
        <end position="160"/>
    </location>
</feature>
<feature type="domain" description="Guanylate cyclase" evidence="2">
    <location>
        <begin position="223"/>
        <end position="261"/>
    </location>
</feature>
<dbReference type="InterPro" id="IPR001054">
    <property type="entry name" value="A/G_cyclase"/>
</dbReference>
<dbReference type="PROSITE" id="PS50125">
    <property type="entry name" value="GUANYLATE_CYCLASE_2"/>
    <property type="match status" value="7"/>
</dbReference>
<reference evidence="3 4" key="1">
    <citation type="submission" date="2024-10" db="EMBL/GenBank/DDBJ databases">
        <authorList>
            <person name="Kim D."/>
        </authorList>
    </citation>
    <scope>NUCLEOTIDE SEQUENCE [LARGE SCALE GENOMIC DNA]</scope>
    <source>
        <strain evidence="3">BH-2024</strain>
    </source>
</reference>